<feature type="region of interest" description="Disordered" evidence="1">
    <location>
        <begin position="1"/>
        <end position="25"/>
    </location>
</feature>
<dbReference type="GO" id="GO:0005737">
    <property type="term" value="C:cytoplasm"/>
    <property type="evidence" value="ECO:0007669"/>
    <property type="project" value="TreeGrafter"/>
</dbReference>
<dbReference type="Proteomes" id="UP000766595">
    <property type="component" value="Unassembled WGS sequence"/>
</dbReference>
<evidence type="ECO:0000313" key="4">
    <source>
        <dbReference type="Proteomes" id="UP000766595"/>
    </source>
</evidence>
<gene>
    <name evidence="3" type="ORF">KL771_03415</name>
</gene>
<dbReference type="InterPro" id="IPR029052">
    <property type="entry name" value="Metallo-depent_PP-like"/>
</dbReference>
<protein>
    <submittedName>
        <fullName evidence="3">Serine/threonine protein phosphatase</fullName>
    </submittedName>
</protein>
<dbReference type="GO" id="GO:0008803">
    <property type="term" value="F:bis(5'-nucleosyl)-tetraphosphatase (symmetrical) activity"/>
    <property type="evidence" value="ECO:0007669"/>
    <property type="project" value="TreeGrafter"/>
</dbReference>
<dbReference type="InterPro" id="IPR050126">
    <property type="entry name" value="Ap4A_hydrolase"/>
</dbReference>
<dbReference type="PANTHER" id="PTHR42850:SF4">
    <property type="entry name" value="ZINC-DEPENDENT ENDOPOLYPHOSPHATASE"/>
    <property type="match status" value="1"/>
</dbReference>
<feature type="domain" description="Calcineurin-like phosphoesterase" evidence="2">
    <location>
        <begin position="57"/>
        <end position="243"/>
    </location>
</feature>
<dbReference type="GO" id="GO:0110154">
    <property type="term" value="P:RNA decapping"/>
    <property type="evidence" value="ECO:0007669"/>
    <property type="project" value="TreeGrafter"/>
</dbReference>
<reference evidence="3 4" key="1">
    <citation type="submission" date="2021-06" db="EMBL/GenBank/DDBJ databases">
        <authorList>
            <person name="Grouzdev D.S."/>
            <person name="Koziaeva V."/>
        </authorList>
    </citation>
    <scope>NUCLEOTIDE SEQUENCE [LARGE SCALE GENOMIC DNA]</scope>
    <source>
        <strain evidence="3 4">22</strain>
    </source>
</reference>
<evidence type="ECO:0000256" key="1">
    <source>
        <dbReference type="SAM" id="MobiDB-lite"/>
    </source>
</evidence>
<evidence type="ECO:0000313" key="3">
    <source>
        <dbReference type="EMBL" id="MBT9288481.1"/>
    </source>
</evidence>
<organism evidence="3 4">
    <name type="scientific">Prosthecodimorpha staleyi</name>
    <dbReference type="NCBI Taxonomy" id="2840188"/>
    <lineage>
        <taxon>Bacteria</taxon>
        <taxon>Pseudomonadati</taxon>
        <taxon>Pseudomonadota</taxon>
        <taxon>Alphaproteobacteria</taxon>
        <taxon>Hyphomicrobiales</taxon>
        <taxon>Ancalomicrobiaceae</taxon>
        <taxon>Prosthecodimorpha</taxon>
    </lineage>
</organism>
<dbReference type="InterPro" id="IPR004843">
    <property type="entry name" value="Calcineurin-like_PHP"/>
</dbReference>
<comment type="caution">
    <text evidence="3">The sequence shown here is derived from an EMBL/GenBank/DDBJ whole genome shotgun (WGS) entry which is preliminary data.</text>
</comment>
<keyword evidence="4" id="KW-1185">Reference proteome</keyword>
<evidence type="ECO:0000259" key="2">
    <source>
        <dbReference type="Pfam" id="PF00149"/>
    </source>
</evidence>
<dbReference type="CDD" id="cd00144">
    <property type="entry name" value="MPP_PPP_family"/>
    <property type="match status" value="1"/>
</dbReference>
<name>A0A947D0R9_9HYPH</name>
<dbReference type="Gene3D" id="3.60.21.10">
    <property type="match status" value="1"/>
</dbReference>
<feature type="compositionally biased region" description="Basic and acidic residues" evidence="1">
    <location>
        <begin position="14"/>
        <end position="25"/>
    </location>
</feature>
<dbReference type="GO" id="GO:0016791">
    <property type="term" value="F:phosphatase activity"/>
    <property type="evidence" value="ECO:0007669"/>
    <property type="project" value="TreeGrafter"/>
</dbReference>
<sequence>MPTERGLGSGAQARPRDETPIETRRSKEVATVLAAAFKKLIHRPIVYPSAPAGRVLYAVGDIHGRADLLRSTLDRIDRDYAARSHIGEKTEVFLGDYVDRGPASAAVIETLIERASRTAAVFVRGNHEQVMLSYLARRAPLEGWATLGGLSTLQSYGIAVRDREPADMWDAAWRAIPADHKKFLSETRSHCRIGEYLFVHAGMRPGIEIENQVEDDLYWIRGEFLGCDDDFGSIVVHGHTPVPCPDMLHNRINIDTGAFITNRLTAIRIDPSGVCVVD</sequence>
<dbReference type="Pfam" id="PF00149">
    <property type="entry name" value="Metallophos"/>
    <property type="match status" value="1"/>
</dbReference>
<accession>A0A947D0R9</accession>
<dbReference type="EMBL" id="JAHHZF010000002">
    <property type="protein sequence ID" value="MBT9288481.1"/>
    <property type="molecule type" value="Genomic_DNA"/>
</dbReference>
<dbReference type="SUPFAM" id="SSF56300">
    <property type="entry name" value="Metallo-dependent phosphatases"/>
    <property type="match status" value="1"/>
</dbReference>
<dbReference type="AlphaFoldDB" id="A0A947D0R9"/>
<dbReference type="PANTHER" id="PTHR42850">
    <property type="entry name" value="METALLOPHOSPHOESTERASE"/>
    <property type="match status" value="1"/>
</dbReference>
<proteinExistence type="predicted"/>